<feature type="domain" description="BIG2" evidence="1">
    <location>
        <begin position="335"/>
        <end position="409"/>
    </location>
</feature>
<organism evidence="2 3">
    <name type="scientific">Candidatus Choladousia intestinavium</name>
    <dbReference type="NCBI Taxonomy" id="2840727"/>
    <lineage>
        <taxon>Bacteria</taxon>
        <taxon>Bacillati</taxon>
        <taxon>Bacillota</taxon>
        <taxon>Clostridia</taxon>
        <taxon>Lachnospirales</taxon>
        <taxon>Lachnospiraceae</taxon>
        <taxon>Lachnospiraceae incertae sedis</taxon>
        <taxon>Candidatus Choladousia</taxon>
    </lineage>
</organism>
<dbReference type="InterPro" id="IPR003343">
    <property type="entry name" value="Big_2"/>
</dbReference>
<sequence>MSRRSDSAEIHTASERRFSGWKKIRLLGGFLMLFFFLLLPAKQISAYGELEVLQFQGVRSYTNASRALELANQERVRAGKKKLNMGTQLQEDAMKRAEEIAVFFSHVRPSGESCFSAFTNDYSKAGENIAAGHENAGQVTEDWMASRLHRQNILDPDFTEIGIGCFKADGFYYWVELFGRESYGGKGKTGNKKVTARVVAEPDCLNLRLDVGEATEGMKEGEAKTLLVYNQNTGEGWDGRLTLTGTAFCWNSSSPETAVVSGTRGRGRVTAMRKGTARITASLGKAFARGTVKITSHNWREKVTKKATVFQKGEKTYTCQSCGKVLVKETEKLKPVLKINVKSLTLTVGQKTSAVRVTAARGDRVVSWKSSNPSVVRVSERGVIRAGEKTGQAVLTVKLKSKKTGKIKATVKRGPVATEKIQGLPASISLKKGETCRLAPRLTPLTSTQRLLYWSSDKRILQVSSKGLIKGKKKGTARVTVTSGSRSRRVTVRVYE</sequence>
<comment type="caution">
    <text evidence="2">The sequence shown here is derived from an EMBL/GenBank/DDBJ whole genome shotgun (WGS) entry which is preliminary data.</text>
</comment>
<dbReference type="InterPro" id="IPR035940">
    <property type="entry name" value="CAP_sf"/>
</dbReference>
<accession>A0A9D1AE92</accession>
<dbReference type="SUPFAM" id="SSF49373">
    <property type="entry name" value="Invasin/intimin cell-adhesion fragments"/>
    <property type="match status" value="3"/>
</dbReference>
<dbReference type="InterPro" id="IPR014044">
    <property type="entry name" value="CAP_dom"/>
</dbReference>
<evidence type="ECO:0000313" key="3">
    <source>
        <dbReference type="Proteomes" id="UP000886757"/>
    </source>
</evidence>
<gene>
    <name evidence="2" type="ORF">IAB31_12050</name>
</gene>
<name>A0A9D1AE92_9FIRM</name>
<evidence type="ECO:0000313" key="2">
    <source>
        <dbReference type="EMBL" id="HIR14642.1"/>
    </source>
</evidence>
<dbReference type="Gene3D" id="3.40.33.10">
    <property type="entry name" value="CAP"/>
    <property type="match status" value="1"/>
</dbReference>
<dbReference type="InterPro" id="IPR008964">
    <property type="entry name" value="Invasin/intimin_cell_adhesion"/>
</dbReference>
<reference evidence="2" key="1">
    <citation type="submission" date="2020-10" db="EMBL/GenBank/DDBJ databases">
        <authorList>
            <person name="Gilroy R."/>
        </authorList>
    </citation>
    <scope>NUCLEOTIDE SEQUENCE</scope>
    <source>
        <strain evidence="2">ChiSjej4B22-8148</strain>
    </source>
</reference>
<dbReference type="Gene3D" id="2.60.40.1080">
    <property type="match status" value="3"/>
</dbReference>
<evidence type="ECO:0000259" key="1">
    <source>
        <dbReference type="SMART" id="SM00635"/>
    </source>
</evidence>
<dbReference type="SUPFAM" id="SSF55797">
    <property type="entry name" value="PR-1-like"/>
    <property type="match status" value="1"/>
</dbReference>
<dbReference type="CDD" id="cd05379">
    <property type="entry name" value="CAP_bacterial"/>
    <property type="match status" value="1"/>
</dbReference>
<dbReference type="PANTHER" id="PTHR31157:SF1">
    <property type="entry name" value="SCP DOMAIN-CONTAINING PROTEIN"/>
    <property type="match status" value="1"/>
</dbReference>
<dbReference type="Pfam" id="PF02368">
    <property type="entry name" value="Big_2"/>
    <property type="match status" value="2"/>
</dbReference>
<proteinExistence type="predicted"/>
<dbReference type="Pfam" id="PF26182">
    <property type="entry name" value="Ig_NUP210_5th"/>
    <property type="match status" value="1"/>
</dbReference>
<dbReference type="EMBL" id="DVGK01000139">
    <property type="protein sequence ID" value="HIR14642.1"/>
    <property type="molecule type" value="Genomic_DNA"/>
</dbReference>
<feature type="domain" description="BIG2" evidence="1">
    <location>
        <begin position="205"/>
        <end position="292"/>
    </location>
</feature>
<dbReference type="PANTHER" id="PTHR31157">
    <property type="entry name" value="SCP DOMAIN-CONTAINING PROTEIN"/>
    <property type="match status" value="1"/>
</dbReference>
<dbReference type="SMART" id="SM00635">
    <property type="entry name" value="BID_2"/>
    <property type="match status" value="3"/>
</dbReference>
<dbReference type="Pfam" id="PF00188">
    <property type="entry name" value="CAP"/>
    <property type="match status" value="1"/>
</dbReference>
<protein>
    <submittedName>
        <fullName evidence="2">Ig-like domain-containing protein</fullName>
    </submittedName>
</protein>
<dbReference type="Proteomes" id="UP000886757">
    <property type="component" value="Unassembled WGS sequence"/>
</dbReference>
<reference evidence="2" key="2">
    <citation type="journal article" date="2021" name="PeerJ">
        <title>Extensive microbial diversity within the chicken gut microbiome revealed by metagenomics and culture.</title>
        <authorList>
            <person name="Gilroy R."/>
            <person name="Ravi A."/>
            <person name="Getino M."/>
            <person name="Pursley I."/>
            <person name="Horton D.L."/>
            <person name="Alikhan N.F."/>
            <person name="Baker D."/>
            <person name="Gharbi K."/>
            <person name="Hall N."/>
            <person name="Watson M."/>
            <person name="Adriaenssens E.M."/>
            <person name="Foster-Nyarko E."/>
            <person name="Jarju S."/>
            <person name="Secka A."/>
            <person name="Antonio M."/>
            <person name="Oren A."/>
            <person name="Chaudhuri R.R."/>
            <person name="La Ragione R."/>
            <person name="Hildebrand F."/>
            <person name="Pallen M.J."/>
        </authorList>
    </citation>
    <scope>NUCLEOTIDE SEQUENCE</scope>
    <source>
        <strain evidence="2">ChiSjej4B22-8148</strain>
    </source>
</reference>
<dbReference type="AlphaFoldDB" id="A0A9D1AE92"/>
<feature type="domain" description="BIG2" evidence="1">
    <location>
        <begin position="417"/>
        <end position="493"/>
    </location>
</feature>